<keyword evidence="2" id="KW-1185">Reference proteome</keyword>
<sequence length="160" mass="18163">MDKLMRETRQLAARYRQTTGTSLPVTGEIARFDAAKALGLKLIDDTAAGFDAIGHQHWPDQRLVIKGRTLFEESRNTTPKIGQINLQQEWEAVILVLFDDQYQPTEMYYASRHDIQTALERHTGKKKRGGMSVAQFKIIGDRVWTTENGSELSVWDNQAG</sequence>
<dbReference type="KEGG" id="mec:Q7C_7"/>
<protein>
    <submittedName>
        <fullName evidence="1">Uncharacterized protein</fullName>
    </submittedName>
</protein>
<dbReference type="HOGENOM" id="CLU_123349_0_0_6"/>
<dbReference type="PATRIC" id="fig|754477.3.peg.7"/>
<organism evidence="1 2">
    <name type="scientific">Methylophaga frappieri (strain ATCC BAA-2434 / DSM 25690 / JAM7)</name>
    <dbReference type="NCBI Taxonomy" id="754477"/>
    <lineage>
        <taxon>Bacteria</taxon>
        <taxon>Pseudomonadati</taxon>
        <taxon>Pseudomonadota</taxon>
        <taxon>Gammaproteobacteria</taxon>
        <taxon>Thiotrichales</taxon>
        <taxon>Piscirickettsiaceae</taxon>
        <taxon>Methylophaga</taxon>
    </lineage>
</organism>
<evidence type="ECO:0000313" key="1">
    <source>
        <dbReference type="EMBL" id="AFJ01192.1"/>
    </source>
</evidence>
<dbReference type="eggNOG" id="ENOG5032SGJ">
    <property type="taxonomic scope" value="Bacteria"/>
</dbReference>
<name>I1YE49_METFJ</name>
<dbReference type="EMBL" id="CP003380">
    <property type="protein sequence ID" value="AFJ01192.1"/>
    <property type="molecule type" value="Genomic_DNA"/>
</dbReference>
<accession>I1YE49</accession>
<dbReference type="Proteomes" id="UP000009145">
    <property type="component" value="Chromosome"/>
</dbReference>
<evidence type="ECO:0000313" key="2">
    <source>
        <dbReference type="Proteomes" id="UP000009145"/>
    </source>
</evidence>
<reference evidence="1 2" key="1">
    <citation type="journal article" date="2012" name="J. Bacteriol.">
        <title>Complete genome sequences of Methylophaga sp. strain JAM1 and Methylophaga sp. strain JAM7.</title>
        <authorList>
            <person name="Villeneuve C."/>
            <person name="Martineau C."/>
            <person name="Mauffrey F."/>
            <person name="Villemur R."/>
        </authorList>
    </citation>
    <scope>NUCLEOTIDE SEQUENCE [LARGE SCALE GENOMIC DNA]</scope>
    <source>
        <strain evidence="1 2">JAM7</strain>
    </source>
</reference>
<proteinExistence type="predicted"/>
<gene>
    <name evidence="1" type="ordered locus">Q7C_7</name>
</gene>
<dbReference type="STRING" id="754477.Q7C_7"/>
<dbReference type="AlphaFoldDB" id="I1YE49"/>